<organism evidence="1 2">
    <name type="scientific">Mycobacterium leprae</name>
    <dbReference type="NCBI Taxonomy" id="1769"/>
    <lineage>
        <taxon>Bacteria</taxon>
        <taxon>Bacillati</taxon>
        <taxon>Actinomycetota</taxon>
        <taxon>Actinomycetes</taxon>
        <taxon>Mycobacteriales</taxon>
        <taxon>Mycobacteriaceae</taxon>
        <taxon>Mycobacterium</taxon>
    </lineage>
</organism>
<evidence type="ECO:0000313" key="1">
    <source>
        <dbReference type="EMBL" id="AWV48892.1"/>
    </source>
</evidence>
<evidence type="ECO:0000313" key="2">
    <source>
        <dbReference type="Proteomes" id="UP000249682"/>
    </source>
</evidence>
<dbReference type="AlphaFoldDB" id="A0AAD0P7P4"/>
<accession>A0AAD0P7P4</accession>
<gene>
    <name evidence="1" type="ORF">DIJ64_14850</name>
</gene>
<reference evidence="1 2" key="1">
    <citation type="submission" date="2018-05" db="EMBL/GenBank/DDBJ databases">
        <title>Evolution of small genomes with special reference to Mycobacterium leprae.</title>
        <authorList>
            <person name="Mohanty P.S."/>
            <person name="Bansal A.K."/>
            <person name="Gupta U.D."/>
            <person name="Naaz F."/>
            <person name="Dwivedi V.D."/>
            <person name="Singh H."/>
            <person name="Gupta G."/>
            <person name="Sharma S."/>
            <person name="Arora M."/>
        </authorList>
    </citation>
    <scope>NUCLEOTIDE SEQUENCE [LARGE SCALE GENOMIC DNA]</scope>
    <source>
        <strain evidence="1 2">MRHRU-235-G</strain>
    </source>
</reference>
<sequence>MSCRETPLSKTGVKKLRQSRFRRVLTHLLALGFAAITVKSVSLGDATTLGSVFRPGGTERDIH</sequence>
<proteinExistence type="predicted"/>
<dbReference type="EMBL" id="CP029543">
    <property type="protein sequence ID" value="AWV48892.1"/>
    <property type="molecule type" value="Genomic_DNA"/>
</dbReference>
<dbReference type="Proteomes" id="UP000249682">
    <property type="component" value="Chromosome"/>
</dbReference>
<protein>
    <submittedName>
        <fullName evidence="1">Uncharacterized protein</fullName>
    </submittedName>
</protein>
<name>A0AAD0P7P4_MYCLR</name>